<organism evidence="9 10">
    <name type="scientific">Knufia fluminis</name>
    <dbReference type="NCBI Taxonomy" id="191047"/>
    <lineage>
        <taxon>Eukaryota</taxon>
        <taxon>Fungi</taxon>
        <taxon>Dikarya</taxon>
        <taxon>Ascomycota</taxon>
        <taxon>Pezizomycotina</taxon>
        <taxon>Eurotiomycetes</taxon>
        <taxon>Chaetothyriomycetidae</taxon>
        <taxon>Chaetothyriales</taxon>
        <taxon>Trichomeriaceae</taxon>
        <taxon>Knufia</taxon>
    </lineage>
</organism>
<dbReference type="InterPro" id="IPR050815">
    <property type="entry name" value="TF_fung"/>
</dbReference>
<dbReference type="Proteomes" id="UP001316803">
    <property type="component" value="Unassembled WGS sequence"/>
</dbReference>
<dbReference type="SMART" id="SM00066">
    <property type="entry name" value="GAL4"/>
    <property type="match status" value="1"/>
</dbReference>
<proteinExistence type="predicted"/>
<comment type="caution">
    <text evidence="9">The sequence shown here is derived from an EMBL/GenBank/DDBJ whole genome shotgun (WGS) entry which is preliminary data.</text>
</comment>
<dbReference type="InterPro" id="IPR001138">
    <property type="entry name" value="Zn2Cys6_DnaBD"/>
</dbReference>
<evidence type="ECO:0000256" key="6">
    <source>
        <dbReference type="ARBA" id="ARBA00023242"/>
    </source>
</evidence>
<dbReference type="PANTHER" id="PTHR47338">
    <property type="entry name" value="ZN(II)2CYS6 TRANSCRIPTION FACTOR (EUROFUNG)-RELATED"/>
    <property type="match status" value="1"/>
</dbReference>
<dbReference type="GO" id="GO:0005634">
    <property type="term" value="C:nucleus"/>
    <property type="evidence" value="ECO:0007669"/>
    <property type="project" value="UniProtKB-SubCell"/>
</dbReference>
<keyword evidence="6" id="KW-0539">Nucleus</keyword>
<reference evidence="9 10" key="1">
    <citation type="submission" date="2022-12" db="EMBL/GenBank/DDBJ databases">
        <title>Genomic features and morphological characterization of a novel Knufia sp. strain isolated from spacecraft assembly facility.</title>
        <authorList>
            <person name="Teixeira M."/>
            <person name="Chander A.M."/>
            <person name="Stajich J.E."/>
            <person name="Venkateswaran K."/>
        </authorList>
    </citation>
    <scope>NUCLEOTIDE SEQUENCE [LARGE SCALE GENOMIC DNA]</scope>
    <source>
        <strain evidence="9 10">FJI-L2-BK-P2</strain>
    </source>
</reference>
<evidence type="ECO:0000256" key="1">
    <source>
        <dbReference type="ARBA" id="ARBA00004123"/>
    </source>
</evidence>
<dbReference type="GO" id="GO:0008270">
    <property type="term" value="F:zinc ion binding"/>
    <property type="evidence" value="ECO:0007669"/>
    <property type="project" value="InterPro"/>
</dbReference>
<name>A0AAN8ENS3_9EURO</name>
<dbReference type="Gene3D" id="4.10.240.10">
    <property type="entry name" value="Zn(2)-C6 fungal-type DNA-binding domain"/>
    <property type="match status" value="1"/>
</dbReference>
<dbReference type="GO" id="GO:0003677">
    <property type="term" value="F:DNA binding"/>
    <property type="evidence" value="ECO:0007669"/>
    <property type="project" value="UniProtKB-KW"/>
</dbReference>
<dbReference type="PROSITE" id="PS50048">
    <property type="entry name" value="ZN2_CY6_FUNGAL_2"/>
    <property type="match status" value="1"/>
</dbReference>
<evidence type="ECO:0000313" key="9">
    <source>
        <dbReference type="EMBL" id="KAK5952680.1"/>
    </source>
</evidence>
<dbReference type="CDD" id="cd00067">
    <property type="entry name" value="GAL4"/>
    <property type="match status" value="1"/>
</dbReference>
<evidence type="ECO:0000259" key="8">
    <source>
        <dbReference type="PROSITE" id="PS50048"/>
    </source>
</evidence>
<dbReference type="CDD" id="cd12148">
    <property type="entry name" value="fungal_TF_MHR"/>
    <property type="match status" value="1"/>
</dbReference>
<dbReference type="PANTHER" id="PTHR47338:SF10">
    <property type="entry name" value="TRANSCRIPTION FACTOR DOMAIN-CONTAINING PROTEIN-RELATED"/>
    <property type="match status" value="1"/>
</dbReference>
<evidence type="ECO:0000313" key="10">
    <source>
        <dbReference type="Proteomes" id="UP001316803"/>
    </source>
</evidence>
<evidence type="ECO:0000256" key="2">
    <source>
        <dbReference type="ARBA" id="ARBA00022723"/>
    </source>
</evidence>
<dbReference type="Pfam" id="PF00172">
    <property type="entry name" value="Zn_clus"/>
    <property type="match status" value="1"/>
</dbReference>
<feature type="region of interest" description="Disordered" evidence="7">
    <location>
        <begin position="547"/>
        <end position="575"/>
    </location>
</feature>
<feature type="domain" description="Zn(2)-C6 fungal-type" evidence="8">
    <location>
        <begin position="26"/>
        <end position="56"/>
    </location>
</feature>
<dbReference type="SMART" id="SM00906">
    <property type="entry name" value="Fungal_trans"/>
    <property type="match status" value="1"/>
</dbReference>
<dbReference type="InterPro" id="IPR007219">
    <property type="entry name" value="XnlR_reg_dom"/>
</dbReference>
<dbReference type="PROSITE" id="PS00463">
    <property type="entry name" value="ZN2_CY6_FUNGAL_1"/>
    <property type="match status" value="1"/>
</dbReference>
<keyword evidence="3" id="KW-0805">Transcription regulation</keyword>
<protein>
    <recommendedName>
        <fullName evidence="8">Zn(2)-C6 fungal-type domain-containing protein</fullName>
    </recommendedName>
</protein>
<dbReference type="EMBL" id="JAKLMC020000014">
    <property type="protein sequence ID" value="KAK5952680.1"/>
    <property type="molecule type" value="Genomic_DNA"/>
</dbReference>
<feature type="compositionally biased region" description="Pro residues" evidence="7">
    <location>
        <begin position="103"/>
        <end position="116"/>
    </location>
</feature>
<feature type="compositionally biased region" description="Polar residues" evidence="7">
    <location>
        <begin position="696"/>
        <end position="717"/>
    </location>
</feature>
<dbReference type="Pfam" id="PF04082">
    <property type="entry name" value="Fungal_trans"/>
    <property type="match status" value="1"/>
</dbReference>
<accession>A0AAN8ENS3</accession>
<feature type="region of interest" description="Disordered" evidence="7">
    <location>
        <begin position="678"/>
        <end position="717"/>
    </location>
</feature>
<keyword evidence="4" id="KW-0238">DNA-binding</keyword>
<keyword evidence="2" id="KW-0479">Metal-binding</keyword>
<dbReference type="InterPro" id="IPR036864">
    <property type="entry name" value="Zn2-C6_fun-type_DNA-bd_sf"/>
</dbReference>
<dbReference type="AlphaFoldDB" id="A0AAN8ENS3"/>
<dbReference type="SUPFAM" id="SSF57701">
    <property type="entry name" value="Zn2/Cys6 DNA-binding domain"/>
    <property type="match status" value="1"/>
</dbReference>
<keyword evidence="5" id="KW-0804">Transcription</keyword>
<evidence type="ECO:0000256" key="4">
    <source>
        <dbReference type="ARBA" id="ARBA00023125"/>
    </source>
</evidence>
<evidence type="ECO:0000256" key="3">
    <source>
        <dbReference type="ARBA" id="ARBA00023015"/>
    </source>
</evidence>
<evidence type="ECO:0000256" key="5">
    <source>
        <dbReference type="ARBA" id="ARBA00023163"/>
    </source>
</evidence>
<comment type="subcellular location">
    <subcellularLocation>
        <location evidence="1">Nucleus</location>
    </subcellularLocation>
</comment>
<gene>
    <name evidence="9" type="ORF">OHC33_006272</name>
</gene>
<feature type="region of interest" description="Disordered" evidence="7">
    <location>
        <begin position="55"/>
        <end position="122"/>
    </location>
</feature>
<sequence>MAPQISSAGSLIHNDLSEESGQSSFACSHCRRQKVKCDRSLPSCANCNKSSRPCTYPLTVQKPGPKAGTHRRPRVQISPIAAGSPTSWAQNAKKRRKLDGSPPSVPPSLPTPPTGPLPYQQSHDYGQIQSLVRRSSNAVSPPSHSPKATARADDLLSRIVHPDHDPADSDTIRNDRPENDKALFLTRFGEACARLGCSIEQGWDLIEAYFRTMTSHSLFHRPTFEQKLSSIASRKELQAFLSALFSYALRFKDSVPSVKESSLSATIMLDASCRLQYECVEECFDEDPPLHLLQSFYLVTFQKLIHGVRGKTWRMLGDCIRMGYELRLHLIDANPINSEPHAGKAVRDESWIVSEERRRIWWALWEMDIFTSTIRRLPNAIDERLNYTFLPVPDENWFTGVPAPTCFLAADATQRWKDIADSGNRSPQTWFILVNSYMFDAHKMGSFPEVWASRIGFDIAVQGLDGVEERFVPKMRDFLDNCLRCAHMSLPPELNWEARYLAFDGPMYSEGSSTQALDSARYCIHVMCQMARLMLCTPEVYRTTSTIANSSTEQKRRPAAEDTDTLTTQHHENGMDNGRRFWDRYLDAANLIAEVIRNSSPQHYQFVNPLIANSIWYAAASLVVAKLFGPPGFDSRLGQSNFDLLVTTLNKYELFWQIPSVLKYKLRNLEVSLNHLKQKSAPTPQRQGSIPILGSGVSSNETSATTGSTSQYDQQNSHNTAEDLYTGLGGEDWLQQDLFDFSNIPTFGFGQADLLQPMPVDASFENNVLLQNEGINFNDLFMYPYQ</sequence>
<keyword evidence="10" id="KW-1185">Reference proteome</keyword>
<evidence type="ECO:0000256" key="7">
    <source>
        <dbReference type="SAM" id="MobiDB-lite"/>
    </source>
</evidence>
<dbReference type="GO" id="GO:0006351">
    <property type="term" value="P:DNA-templated transcription"/>
    <property type="evidence" value="ECO:0007669"/>
    <property type="project" value="InterPro"/>
</dbReference>
<dbReference type="GO" id="GO:0000981">
    <property type="term" value="F:DNA-binding transcription factor activity, RNA polymerase II-specific"/>
    <property type="evidence" value="ECO:0007669"/>
    <property type="project" value="InterPro"/>
</dbReference>